<keyword evidence="5" id="KW-0808">Transferase</keyword>
<dbReference type="PROSITE" id="PS00021">
    <property type="entry name" value="KRINGLE_1"/>
    <property type="match status" value="1"/>
</dbReference>
<reference evidence="28 29" key="1">
    <citation type="journal article" date="2017" name="PLoS Biol.">
        <title>The sea cucumber genome provides insights into morphological evolution and visceral regeneration.</title>
        <authorList>
            <person name="Zhang X."/>
            <person name="Sun L."/>
            <person name="Yuan J."/>
            <person name="Sun Y."/>
            <person name="Gao Y."/>
            <person name="Zhang L."/>
            <person name="Li S."/>
            <person name="Dai H."/>
            <person name="Hamel J.F."/>
            <person name="Liu C."/>
            <person name="Yu Y."/>
            <person name="Liu S."/>
            <person name="Lin W."/>
            <person name="Guo K."/>
            <person name="Jin S."/>
            <person name="Xu P."/>
            <person name="Storey K.B."/>
            <person name="Huan P."/>
            <person name="Zhang T."/>
            <person name="Zhou Y."/>
            <person name="Zhang J."/>
            <person name="Lin C."/>
            <person name="Li X."/>
            <person name="Xing L."/>
            <person name="Huo D."/>
            <person name="Sun M."/>
            <person name="Wang L."/>
            <person name="Mercier A."/>
            <person name="Li F."/>
            <person name="Yang H."/>
            <person name="Xiang J."/>
        </authorList>
    </citation>
    <scope>NUCLEOTIDE SEQUENCE [LARGE SCALE GENOMIC DNA]</scope>
    <source>
        <strain evidence="28">Shaxun</strain>
        <tissue evidence="28">Muscle</tissue>
    </source>
</reference>
<dbReference type="InterPro" id="IPR013098">
    <property type="entry name" value="Ig_I-set"/>
</dbReference>
<dbReference type="InterPro" id="IPR001245">
    <property type="entry name" value="Ser-Thr/Tyr_kinase_cat_dom"/>
</dbReference>
<dbReference type="GO" id="GO:0005524">
    <property type="term" value="F:ATP binding"/>
    <property type="evidence" value="ECO:0007669"/>
    <property type="project" value="UniProtKB-KW"/>
</dbReference>
<dbReference type="Proteomes" id="UP000230750">
    <property type="component" value="Unassembled WGS sequence"/>
</dbReference>
<dbReference type="Gene3D" id="2.40.20.10">
    <property type="entry name" value="Plasminogen Kringle 4"/>
    <property type="match status" value="1"/>
</dbReference>
<evidence type="ECO:0000256" key="13">
    <source>
        <dbReference type="ARBA" id="ARBA00023157"/>
    </source>
</evidence>
<evidence type="ECO:0000256" key="1">
    <source>
        <dbReference type="ARBA" id="ARBA00004479"/>
    </source>
</evidence>
<dbReference type="SMART" id="SM00219">
    <property type="entry name" value="TyrKc"/>
    <property type="match status" value="1"/>
</dbReference>
<dbReference type="EMBL" id="MRZV01001089">
    <property type="protein sequence ID" value="PIK40732.1"/>
    <property type="molecule type" value="Genomic_DNA"/>
</dbReference>
<evidence type="ECO:0000256" key="21">
    <source>
        <dbReference type="PROSITE-ProRule" id="PRU00121"/>
    </source>
</evidence>
<keyword evidence="16" id="KW-0393">Immunoglobulin domain</keyword>
<dbReference type="PRINTS" id="PR00018">
    <property type="entry name" value="KRINGLE"/>
</dbReference>
<evidence type="ECO:0000259" key="24">
    <source>
        <dbReference type="PROSITE" id="PS50011"/>
    </source>
</evidence>
<dbReference type="InterPro" id="IPR002011">
    <property type="entry name" value="Tyr_kinase_rcpt_2_CS"/>
</dbReference>
<evidence type="ECO:0000256" key="6">
    <source>
        <dbReference type="ARBA" id="ARBA00022692"/>
    </source>
</evidence>
<dbReference type="GO" id="GO:0043235">
    <property type="term" value="C:receptor complex"/>
    <property type="evidence" value="ECO:0007669"/>
    <property type="project" value="TreeGrafter"/>
</dbReference>
<keyword evidence="9 19" id="KW-0067">ATP-binding</keyword>
<evidence type="ECO:0000256" key="14">
    <source>
        <dbReference type="ARBA" id="ARBA00023170"/>
    </source>
</evidence>
<dbReference type="InterPro" id="IPR003599">
    <property type="entry name" value="Ig_sub"/>
</dbReference>
<evidence type="ECO:0000256" key="9">
    <source>
        <dbReference type="ARBA" id="ARBA00022840"/>
    </source>
</evidence>
<keyword evidence="12" id="KW-0829">Tyrosine-protein kinase</keyword>
<dbReference type="SUPFAM" id="SSF56112">
    <property type="entry name" value="Protein kinase-like (PK-like)"/>
    <property type="match status" value="1"/>
</dbReference>
<sequence length="788" mass="88896">MTWVPESNAVCKNLDSSFSRFNLPNREYIILERQMNNATKLQSGDKAVLHCRITGYPTVEYKWFKNEVEMTPDRMDKRTSTKTFDWGSRLLIRHVDPIDTGYYLCKGSNSAGERSTSGIIFAKFRASVPTGDNAIPSEEGMCLNYLGSTCANFLKNNTIYMTSLLAQGELEKQLTTAFLAIVDNLTQECQNYAIPSLCFFAFPQCDKLPNGVPQRRQLCRDECEILEMDICKTEYERAKLHPRVILPDCSYLPVAGSRASENCMRVDIPTVEKITDDTCYKDIGQSYRGKVNKTIGGYDCQPWDKQEPHEHSLLVSTYHELAGGHNYCRNPGGGLLKPWCFTMNPEERVQQCEMVQCANPEPETGSGDVMYFILPALALVVLVCIPCVCLILCWRQSHRDNFSQSGAKRQSELVNLKPNNKARDFPLAAVKFEEVLGEGTFGKVYRGQLMGCEHQYSISPVTIKTLEEKALPSVQQDFKSESDVMATLRHPNIILLLGVCLKQKPFCMFFEFMPHGDLHEYLVRHSPNSDIGFGSGDEDTLASLDHADFLTISVQVASGMEYLSSRHFVHRDLAARNCMVGDNLQIKIADFGLSRDIYAGDYYRMPSTAVLPIRWMSPEAILFGRFSIESDIWAFGVVLWEIYSFGLQPFYGYKNQEVIDMIRTRHILPCPNGCLAHVYALMMECWHEIPARRPPFKVILARLQALESMPSHIPNGHNSYPSSSPNSQFLAQFGPMDDASTLIHDTKPGIMPLSQIQQNGNHLCPSERSASSQSSGLRKSEQMEQTQV</sequence>
<dbReference type="STRING" id="307972.A0A2G8JYC0"/>
<accession>A0A2G8JYC0</accession>
<keyword evidence="4 21" id="KW-0420">Kringle</keyword>
<evidence type="ECO:0000256" key="16">
    <source>
        <dbReference type="ARBA" id="ARBA00023319"/>
    </source>
</evidence>
<dbReference type="InterPro" id="IPR007110">
    <property type="entry name" value="Ig-like_dom"/>
</dbReference>
<evidence type="ECO:0000256" key="19">
    <source>
        <dbReference type="PIRSR" id="PIRSR000615-2"/>
    </source>
</evidence>
<feature type="transmembrane region" description="Helical" evidence="23">
    <location>
        <begin position="369"/>
        <end position="394"/>
    </location>
</feature>
<evidence type="ECO:0000256" key="7">
    <source>
        <dbReference type="ARBA" id="ARBA00022741"/>
    </source>
</evidence>
<feature type="active site" description="Proton acceptor" evidence="18">
    <location>
        <position position="572"/>
    </location>
</feature>
<dbReference type="Gene3D" id="3.30.200.20">
    <property type="entry name" value="Phosphorylase Kinase, domain 1"/>
    <property type="match status" value="1"/>
</dbReference>
<keyword evidence="7 19" id="KW-0547">Nucleotide-binding</keyword>
<dbReference type="InterPro" id="IPR008266">
    <property type="entry name" value="Tyr_kinase_AS"/>
</dbReference>
<evidence type="ECO:0000256" key="11">
    <source>
        <dbReference type="ARBA" id="ARBA00023136"/>
    </source>
</evidence>
<evidence type="ECO:0000259" key="25">
    <source>
        <dbReference type="PROSITE" id="PS50038"/>
    </source>
</evidence>
<dbReference type="Pfam" id="PF00051">
    <property type="entry name" value="Kringle"/>
    <property type="match status" value="1"/>
</dbReference>
<evidence type="ECO:0000256" key="15">
    <source>
        <dbReference type="ARBA" id="ARBA00023180"/>
    </source>
</evidence>
<evidence type="ECO:0000256" key="20">
    <source>
        <dbReference type="PIRSR" id="PIRSR000615-3"/>
    </source>
</evidence>
<dbReference type="PROSITE" id="PS50835">
    <property type="entry name" value="IG_LIKE"/>
    <property type="match status" value="1"/>
</dbReference>
<keyword evidence="20" id="KW-0460">Magnesium</keyword>
<feature type="binding site" evidence="20">
    <location>
        <position position="577"/>
    </location>
    <ligand>
        <name>Mg(2+)</name>
        <dbReference type="ChEBI" id="CHEBI:18420"/>
    </ligand>
</feature>
<keyword evidence="14" id="KW-0675">Receptor</keyword>
<feature type="domain" description="FZ" evidence="25">
    <location>
        <begin position="137"/>
        <end position="266"/>
    </location>
</feature>
<proteinExistence type="predicted"/>
<dbReference type="InterPro" id="IPR000001">
    <property type="entry name" value="Kringle"/>
</dbReference>
<evidence type="ECO:0000256" key="2">
    <source>
        <dbReference type="ARBA" id="ARBA00011902"/>
    </source>
</evidence>
<dbReference type="SUPFAM" id="SSF57440">
    <property type="entry name" value="Kringle-like"/>
    <property type="match status" value="1"/>
</dbReference>
<gene>
    <name evidence="28" type="ORF">BSL78_22413</name>
</gene>
<dbReference type="InterPro" id="IPR018056">
    <property type="entry name" value="Kringle_CS"/>
</dbReference>
<dbReference type="Pfam" id="PF07679">
    <property type="entry name" value="I-set"/>
    <property type="match status" value="1"/>
</dbReference>
<name>A0A2G8JYC0_STIJA</name>
<organism evidence="28 29">
    <name type="scientific">Stichopus japonicus</name>
    <name type="common">Sea cucumber</name>
    <dbReference type="NCBI Taxonomy" id="307972"/>
    <lineage>
        <taxon>Eukaryota</taxon>
        <taxon>Metazoa</taxon>
        <taxon>Echinodermata</taxon>
        <taxon>Eleutherozoa</taxon>
        <taxon>Echinozoa</taxon>
        <taxon>Holothuroidea</taxon>
        <taxon>Aspidochirotacea</taxon>
        <taxon>Aspidochirotida</taxon>
        <taxon>Stichopodidae</taxon>
        <taxon>Apostichopus</taxon>
    </lineage>
</organism>
<evidence type="ECO:0000256" key="22">
    <source>
        <dbReference type="SAM" id="MobiDB-lite"/>
    </source>
</evidence>
<keyword evidence="8 28" id="KW-0418">Kinase</keyword>
<comment type="caution">
    <text evidence="21">Lacks conserved residue(s) required for the propagation of feature annotation.</text>
</comment>
<dbReference type="InterPro" id="IPR013806">
    <property type="entry name" value="Kringle-like"/>
</dbReference>
<keyword evidence="15" id="KW-0325">Glycoprotein</keyword>
<dbReference type="GO" id="GO:0004714">
    <property type="term" value="F:transmembrane receptor protein tyrosine kinase activity"/>
    <property type="evidence" value="ECO:0007669"/>
    <property type="project" value="UniProtKB-EC"/>
</dbReference>
<keyword evidence="20" id="KW-0479">Metal-binding</keyword>
<dbReference type="InterPro" id="IPR000719">
    <property type="entry name" value="Prot_kinase_dom"/>
</dbReference>
<dbReference type="PROSITE" id="PS50011">
    <property type="entry name" value="PROTEIN_KINASE_DOM"/>
    <property type="match status" value="1"/>
</dbReference>
<evidence type="ECO:0000256" key="3">
    <source>
        <dbReference type="ARBA" id="ARBA00022553"/>
    </source>
</evidence>
<dbReference type="InterPro" id="IPR020067">
    <property type="entry name" value="Frizzled_dom"/>
</dbReference>
<dbReference type="InterPro" id="IPR013783">
    <property type="entry name" value="Ig-like_fold"/>
</dbReference>
<dbReference type="PANTHER" id="PTHR24416:SF611">
    <property type="entry name" value="TYROSINE-PROTEIN KINASE TRANSMEMBRANE RECEPTOR ROR"/>
    <property type="match status" value="1"/>
</dbReference>
<keyword evidence="29" id="KW-1185">Reference proteome</keyword>
<dbReference type="InterPro" id="IPR003598">
    <property type="entry name" value="Ig_sub2"/>
</dbReference>
<dbReference type="InterPro" id="IPR011009">
    <property type="entry name" value="Kinase-like_dom_sf"/>
</dbReference>
<dbReference type="FunFam" id="1.10.510.10:FF:000554">
    <property type="entry name" value="Predicted protein"/>
    <property type="match status" value="1"/>
</dbReference>
<evidence type="ECO:0000256" key="8">
    <source>
        <dbReference type="ARBA" id="ARBA00022777"/>
    </source>
</evidence>
<feature type="region of interest" description="Disordered" evidence="22">
    <location>
        <begin position="752"/>
        <end position="788"/>
    </location>
</feature>
<dbReference type="InterPro" id="IPR038178">
    <property type="entry name" value="Kringle_sf"/>
</dbReference>
<evidence type="ECO:0000256" key="18">
    <source>
        <dbReference type="PIRSR" id="PIRSR000615-1"/>
    </source>
</evidence>
<dbReference type="Gene3D" id="1.10.510.10">
    <property type="entry name" value="Transferase(Phosphotransferase) domain 1"/>
    <property type="match status" value="1"/>
</dbReference>
<keyword evidence="13" id="KW-1015">Disulfide bond</keyword>
<keyword evidence="6 23" id="KW-0812">Transmembrane</keyword>
<keyword evidence="11 23" id="KW-0472">Membrane</keyword>
<dbReference type="GO" id="GO:0046872">
    <property type="term" value="F:metal ion binding"/>
    <property type="evidence" value="ECO:0007669"/>
    <property type="project" value="UniProtKB-KW"/>
</dbReference>
<dbReference type="InterPro" id="IPR036179">
    <property type="entry name" value="Ig-like_dom_sf"/>
</dbReference>
<dbReference type="Pfam" id="PF01392">
    <property type="entry name" value="Fz"/>
    <property type="match status" value="1"/>
</dbReference>
<dbReference type="Pfam" id="PF07714">
    <property type="entry name" value="PK_Tyr_Ser-Thr"/>
    <property type="match status" value="1"/>
</dbReference>
<comment type="subcellular location">
    <subcellularLocation>
        <location evidence="1">Membrane</location>
        <topology evidence="1">Single-pass type I membrane protein</topology>
    </subcellularLocation>
</comment>
<evidence type="ECO:0000256" key="5">
    <source>
        <dbReference type="ARBA" id="ARBA00022679"/>
    </source>
</evidence>
<evidence type="ECO:0000313" key="29">
    <source>
        <dbReference type="Proteomes" id="UP000230750"/>
    </source>
</evidence>
<dbReference type="SMART" id="SM00408">
    <property type="entry name" value="IGc2"/>
    <property type="match status" value="1"/>
</dbReference>
<feature type="binding site" evidence="20">
    <location>
        <position position="590"/>
    </location>
    <ligand>
        <name>Mg(2+)</name>
        <dbReference type="ChEBI" id="CHEBI:18420"/>
    </ligand>
</feature>
<dbReference type="InterPro" id="IPR036790">
    <property type="entry name" value="Frizzled_dom_sf"/>
</dbReference>
<evidence type="ECO:0000313" key="28">
    <source>
        <dbReference type="EMBL" id="PIK40732.1"/>
    </source>
</evidence>
<dbReference type="EC" id="2.7.10.1" evidence="2"/>
<dbReference type="PROSITE" id="PS50070">
    <property type="entry name" value="KRINGLE_2"/>
    <property type="match status" value="1"/>
</dbReference>
<keyword evidence="3" id="KW-0597">Phosphoprotein</keyword>
<dbReference type="InterPro" id="IPR020635">
    <property type="entry name" value="Tyr_kinase_cat_dom"/>
</dbReference>
<dbReference type="SMART" id="SM00409">
    <property type="entry name" value="IG"/>
    <property type="match status" value="1"/>
</dbReference>
<evidence type="ECO:0000256" key="4">
    <source>
        <dbReference type="ARBA" id="ARBA00022572"/>
    </source>
</evidence>
<dbReference type="GO" id="GO:0005886">
    <property type="term" value="C:plasma membrane"/>
    <property type="evidence" value="ECO:0007669"/>
    <property type="project" value="TreeGrafter"/>
</dbReference>
<feature type="domain" description="Kringle" evidence="26">
    <location>
        <begin position="278"/>
        <end position="357"/>
    </location>
</feature>
<dbReference type="SUPFAM" id="SSF48726">
    <property type="entry name" value="Immunoglobulin"/>
    <property type="match status" value="1"/>
</dbReference>
<dbReference type="PANTHER" id="PTHR24416">
    <property type="entry name" value="TYROSINE-PROTEIN KINASE RECEPTOR"/>
    <property type="match status" value="1"/>
</dbReference>
<comment type="caution">
    <text evidence="28">The sequence shown here is derived from an EMBL/GenBank/DDBJ whole genome shotgun (WGS) entry which is preliminary data.</text>
</comment>
<evidence type="ECO:0000259" key="27">
    <source>
        <dbReference type="PROSITE" id="PS50835"/>
    </source>
</evidence>
<evidence type="ECO:0000259" key="26">
    <source>
        <dbReference type="PROSITE" id="PS50070"/>
    </source>
</evidence>
<dbReference type="PRINTS" id="PR00109">
    <property type="entry name" value="TYRKINASE"/>
</dbReference>
<dbReference type="AlphaFoldDB" id="A0A2G8JYC0"/>
<dbReference type="Gene3D" id="1.10.2000.10">
    <property type="entry name" value="Frizzled cysteine-rich domain"/>
    <property type="match status" value="1"/>
</dbReference>
<dbReference type="CDD" id="cd00108">
    <property type="entry name" value="KR"/>
    <property type="match status" value="1"/>
</dbReference>
<evidence type="ECO:0000256" key="10">
    <source>
        <dbReference type="ARBA" id="ARBA00022989"/>
    </source>
</evidence>
<dbReference type="PROSITE" id="PS50038">
    <property type="entry name" value="FZ"/>
    <property type="match status" value="1"/>
</dbReference>
<evidence type="ECO:0000256" key="17">
    <source>
        <dbReference type="ARBA" id="ARBA00051243"/>
    </source>
</evidence>
<comment type="catalytic activity">
    <reaction evidence="17">
        <text>L-tyrosyl-[protein] + ATP = O-phospho-L-tyrosyl-[protein] + ADP + H(+)</text>
        <dbReference type="Rhea" id="RHEA:10596"/>
        <dbReference type="Rhea" id="RHEA-COMP:10136"/>
        <dbReference type="Rhea" id="RHEA-COMP:20101"/>
        <dbReference type="ChEBI" id="CHEBI:15378"/>
        <dbReference type="ChEBI" id="CHEBI:30616"/>
        <dbReference type="ChEBI" id="CHEBI:46858"/>
        <dbReference type="ChEBI" id="CHEBI:61978"/>
        <dbReference type="ChEBI" id="CHEBI:456216"/>
        <dbReference type="EC" id="2.7.10.1"/>
    </reaction>
</comment>
<protein>
    <recommendedName>
        <fullName evidence="2">receptor protein-tyrosine kinase</fullName>
        <ecNumber evidence="2">2.7.10.1</ecNumber>
    </recommendedName>
</protein>
<keyword evidence="10 23" id="KW-1133">Transmembrane helix</keyword>
<feature type="compositionally biased region" description="Polar residues" evidence="22">
    <location>
        <begin position="768"/>
        <end position="788"/>
    </location>
</feature>
<dbReference type="OrthoDB" id="2431000at2759"/>
<dbReference type="PROSITE" id="PS00239">
    <property type="entry name" value="RECEPTOR_TYR_KIN_II"/>
    <property type="match status" value="1"/>
</dbReference>
<dbReference type="GO" id="GO:0007169">
    <property type="term" value="P:cell surface receptor protein tyrosine kinase signaling pathway"/>
    <property type="evidence" value="ECO:0007669"/>
    <property type="project" value="InterPro"/>
</dbReference>
<dbReference type="CDD" id="cd05048">
    <property type="entry name" value="PTKc_Ror"/>
    <property type="match status" value="1"/>
</dbReference>
<dbReference type="Gene3D" id="2.60.40.10">
    <property type="entry name" value="Immunoglobulins"/>
    <property type="match status" value="1"/>
</dbReference>
<dbReference type="InterPro" id="IPR050122">
    <property type="entry name" value="RTK"/>
</dbReference>
<dbReference type="PROSITE" id="PS00109">
    <property type="entry name" value="PROTEIN_KINASE_TYR"/>
    <property type="match status" value="1"/>
</dbReference>
<evidence type="ECO:0000256" key="23">
    <source>
        <dbReference type="SAM" id="Phobius"/>
    </source>
</evidence>
<feature type="binding site" evidence="19">
    <location>
        <position position="576"/>
    </location>
    <ligand>
        <name>ATP</name>
        <dbReference type="ChEBI" id="CHEBI:30616"/>
    </ligand>
</feature>
<evidence type="ECO:0000256" key="12">
    <source>
        <dbReference type="ARBA" id="ARBA00023137"/>
    </source>
</evidence>
<feature type="domain" description="Ig-like" evidence="27">
    <location>
        <begin position="24"/>
        <end position="117"/>
    </location>
</feature>
<feature type="domain" description="Protein kinase" evidence="24">
    <location>
        <begin position="430"/>
        <end position="706"/>
    </location>
</feature>
<dbReference type="CDD" id="cd00096">
    <property type="entry name" value="Ig"/>
    <property type="match status" value="1"/>
</dbReference>
<dbReference type="GO" id="GO:0017147">
    <property type="term" value="F:Wnt-protein binding"/>
    <property type="evidence" value="ECO:0007669"/>
    <property type="project" value="TreeGrafter"/>
</dbReference>
<dbReference type="PIRSF" id="PIRSF000615">
    <property type="entry name" value="TyrPK_CSF1-R"/>
    <property type="match status" value="1"/>
</dbReference>
<dbReference type="SMART" id="SM00130">
    <property type="entry name" value="KR"/>
    <property type="match status" value="1"/>
</dbReference>